<keyword evidence="10" id="KW-1185">Reference proteome</keyword>
<evidence type="ECO:0000313" key="9">
    <source>
        <dbReference type="EMBL" id="SEK71595.1"/>
    </source>
</evidence>
<dbReference type="SUPFAM" id="SSF160246">
    <property type="entry name" value="EspE N-terminal domain-like"/>
    <property type="match status" value="1"/>
</dbReference>
<evidence type="ECO:0000259" key="7">
    <source>
        <dbReference type="PROSITE" id="PS50011"/>
    </source>
</evidence>
<dbReference type="InterPro" id="IPR001789">
    <property type="entry name" value="Sig_transdc_resp-reg_receiver"/>
</dbReference>
<organism evidence="9 10">
    <name type="scientific">Stigmatella aurantiaca</name>
    <dbReference type="NCBI Taxonomy" id="41"/>
    <lineage>
        <taxon>Bacteria</taxon>
        <taxon>Pseudomonadati</taxon>
        <taxon>Myxococcota</taxon>
        <taxon>Myxococcia</taxon>
        <taxon>Myxococcales</taxon>
        <taxon>Cystobacterineae</taxon>
        <taxon>Archangiaceae</taxon>
        <taxon>Stigmatella</taxon>
    </lineage>
</organism>
<feature type="domain" description="Protein kinase" evidence="7">
    <location>
        <begin position="40"/>
        <end position="313"/>
    </location>
</feature>
<dbReference type="Gene3D" id="3.30.200.20">
    <property type="entry name" value="Phosphorylase Kinase, domain 1"/>
    <property type="match status" value="1"/>
</dbReference>
<keyword evidence="9" id="KW-0723">Serine/threonine-protein kinase</keyword>
<dbReference type="PROSITE" id="PS50011">
    <property type="entry name" value="PROTEIN_KINASE_DOM"/>
    <property type="match status" value="1"/>
</dbReference>
<evidence type="ECO:0000259" key="8">
    <source>
        <dbReference type="PROSITE" id="PS50110"/>
    </source>
</evidence>
<keyword evidence="2" id="KW-0547">Nucleotide-binding</keyword>
<dbReference type="EMBL" id="FOAP01000002">
    <property type="protein sequence ID" value="SEK71595.1"/>
    <property type="molecule type" value="Genomic_DNA"/>
</dbReference>
<evidence type="ECO:0000256" key="5">
    <source>
        <dbReference type="PROSITE-ProRule" id="PRU00169"/>
    </source>
</evidence>
<protein>
    <submittedName>
        <fullName evidence="9">Serine/threonine protein kinase</fullName>
    </submittedName>
</protein>
<evidence type="ECO:0000256" key="2">
    <source>
        <dbReference type="ARBA" id="ARBA00022741"/>
    </source>
</evidence>
<keyword evidence="3 9" id="KW-0418">Kinase</keyword>
<evidence type="ECO:0000256" key="6">
    <source>
        <dbReference type="SAM" id="MobiDB-lite"/>
    </source>
</evidence>
<accession>A0A1H7JDY7</accession>
<gene>
    <name evidence="9" type="ORF">SAMN05444354_102154</name>
</gene>
<dbReference type="GO" id="GO:0004674">
    <property type="term" value="F:protein serine/threonine kinase activity"/>
    <property type="evidence" value="ECO:0007669"/>
    <property type="project" value="UniProtKB-KW"/>
</dbReference>
<reference evidence="10" key="1">
    <citation type="submission" date="2016-10" db="EMBL/GenBank/DDBJ databases">
        <authorList>
            <person name="Varghese N."/>
            <person name="Submissions S."/>
        </authorList>
    </citation>
    <scope>NUCLEOTIDE SEQUENCE [LARGE SCALE GENOMIC DNA]</scope>
    <source>
        <strain evidence="10">DSM 17044</strain>
    </source>
</reference>
<dbReference type="PANTHER" id="PTHR43289">
    <property type="entry name" value="MITOGEN-ACTIVATED PROTEIN KINASE KINASE KINASE 20-RELATED"/>
    <property type="match status" value="1"/>
</dbReference>
<dbReference type="InterPro" id="IPR011006">
    <property type="entry name" value="CheY-like_superfamily"/>
</dbReference>
<dbReference type="Pfam" id="PF00069">
    <property type="entry name" value="Pkinase"/>
    <property type="match status" value="1"/>
</dbReference>
<keyword evidence="4" id="KW-0067">ATP-binding</keyword>
<dbReference type="CDD" id="cd14014">
    <property type="entry name" value="STKc_PknB_like"/>
    <property type="match status" value="1"/>
</dbReference>
<comment type="caution">
    <text evidence="5">Lacks conserved residue(s) required for the propagation of feature annotation.</text>
</comment>
<dbReference type="Proteomes" id="UP000182719">
    <property type="component" value="Unassembled WGS sequence"/>
</dbReference>
<dbReference type="GO" id="GO:0000160">
    <property type="term" value="P:phosphorelay signal transduction system"/>
    <property type="evidence" value="ECO:0007669"/>
    <property type="project" value="InterPro"/>
</dbReference>
<feature type="domain" description="Response regulatory" evidence="8">
    <location>
        <begin position="912"/>
        <end position="1026"/>
    </location>
</feature>
<dbReference type="InterPro" id="IPR037257">
    <property type="entry name" value="T2SS_E_N_sf"/>
</dbReference>
<evidence type="ECO:0000313" key="10">
    <source>
        <dbReference type="Proteomes" id="UP000182719"/>
    </source>
</evidence>
<dbReference type="InterPro" id="IPR011009">
    <property type="entry name" value="Kinase-like_dom_sf"/>
</dbReference>
<dbReference type="GO" id="GO:0005524">
    <property type="term" value="F:ATP binding"/>
    <property type="evidence" value="ECO:0007669"/>
    <property type="project" value="UniProtKB-KW"/>
</dbReference>
<dbReference type="InterPro" id="IPR000719">
    <property type="entry name" value="Prot_kinase_dom"/>
</dbReference>
<evidence type="ECO:0000256" key="1">
    <source>
        <dbReference type="ARBA" id="ARBA00022679"/>
    </source>
</evidence>
<dbReference type="PANTHER" id="PTHR43289:SF6">
    <property type="entry name" value="SERINE_THREONINE-PROTEIN KINASE NEKL-3"/>
    <property type="match status" value="1"/>
</dbReference>
<keyword evidence="1" id="KW-0808">Transferase</keyword>
<dbReference type="Gene3D" id="3.30.300.160">
    <property type="entry name" value="Type II secretion system, protein E, N-terminal domain"/>
    <property type="match status" value="1"/>
</dbReference>
<dbReference type="SUPFAM" id="SSF52172">
    <property type="entry name" value="CheY-like"/>
    <property type="match status" value="1"/>
</dbReference>
<feature type="compositionally biased region" description="Pro residues" evidence="6">
    <location>
        <begin position="621"/>
        <end position="641"/>
    </location>
</feature>
<dbReference type="Pfam" id="PF05157">
    <property type="entry name" value="MshEN"/>
    <property type="match status" value="1"/>
</dbReference>
<feature type="region of interest" description="Disordered" evidence="6">
    <location>
        <begin position="382"/>
        <end position="428"/>
    </location>
</feature>
<dbReference type="SMART" id="SM00448">
    <property type="entry name" value="REC"/>
    <property type="match status" value="1"/>
</dbReference>
<dbReference type="PROSITE" id="PS50110">
    <property type="entry name" value="RESPONSE_REGULATORY"/>
    <property type="match status" value="1"/>
</dbReference>
<dbReference type="Gene3D" id="3.40.50.2300">
    <property type="match status" value="1"/>
</dbReference>
<evidence type="ECO:0000256" key="4">
    <source>
        <dbReference type="ARBA" id="ARBA00022840"/>
    </source>
</evidence>
<dbReference type="AlphaFoldDB" id="A0A1H7JDY7"/>
<evidence type="ECO:0000256" key="3">
    <source>
        <dbReference type="ARBA" id="ARBA00022777"/>
    </source>
</evidence>
<sequence>MGLGLAPPPRINGMMVIHRAGALPGREQPATRGGAVVGTYRIIRRLAVGGMAEVFLGKMVGAEGFEKPVAVKRILPSFGQDESFIHLFLREAKVCVALQHANVVQVLDLGAVKGQYYMVMEFVDGENLRALLKAARTRPLALGLREVCFITQQVAEGLAYAHSRTDASGTPLNIVHRDVNPSNVMIGGNGEIKLADFGIAKVADGHQETQAGVLKGKINYLSPEQVLNKPVDQRSDIFLLGLLLHELLSGRQLLQGTQLQIVQQLSAFNERALEPIPGVPAPLWSILQRALAFSPAGRFRTAHEFSSALQSFLFDHRLRVGTTDIASLFGRAFPARRSPLEDLPGARGEEIHLESRDTPRGVAPPVLQPFSSALPPAATTLIRATPAPGSGRAPAPPPLPRSAQEPTRVSAGSEPLPAPAPYRPTARSRAGRRIGDILLARGMLTSDQLTQALTLQKRAGGKLGQVLVGERLVEAEELVRALSEQSGLPHISSERLHTMPVPVELTRLMPMELCEKLCAVPVALRSRELYCAMLEPRDLKVLDTLKFATGSISVHGLFATEPAIRRAIRRFYLGEEAREEPEDKSETSFNRERVLNFVERFTGRTMVNLDLEAEPGDEPSLEPPRPARALTPPPVPTPPARAPVLPGSSSRARMVLVVGDTPEPVHIAVKLLLHQGIAAAESPAGTAEKALALGGYDLVLVLEDAVADPPGVAARLRAAYPGVGVRCLPSLSTVLLGEGGPLARQLAVQARMLESAVAMMGGSAMMAPLLVRLARRCAVRLGAGSVEESLAGTAAAALALGARMEEASHFVLPSLARVHSLVGSELPEVAELLTAVLSGGAEAGPPPDRLALAVLAATAFVLQTQSAQPSATEVIEALLALRKSQRLTPVALEALAQELGTGADGASSTAPRVVVVDNDLSTALTLQLRLMADGLGMKRVRTLAEVEQSLAGAQAAILEAPLPDGDVHALLRVLRASPATAHLPVFLIVPREDPAGVMTGIDAGADDVLVRPVNVEVLMAKLRRAMAHQHAVQRAGGHFS</sequence>
<dbReference type="SUPFAM" id="SSF56112">
    <property type="entry name" value="Protein kinase-like (PK-like)"/>
    <property type="match status" value="1"/>
</dbReference>
<name>A0A1H7JDY7_STIAU</name>
<proteinExistence type="predicted"/>
<feature type="region of interest" description="Disordered" evidence="6">
    <location>
        <begin position="613"/>
        <end position="646"/>
    </location>
</feature>
<dbReference type="Gene3D" id="1.10.510.10">
    <property type="entry name" value="Transferase(Phosphotransferase) domain 1"/>
    <property type="match status" value="1"/>
</dbReference>
<dbReference type="InterPro" id="IPR007831">
    <property type="entry name" value="T2SS_GspE_N"/>
</dbReference>